<dbReference type="FunFam" id="1.20.1310.10:FF:000001">
    <property type="entry name" value="Cullin 3"/>
    <property type="match status" value="1"/>
</dbReference>
<sequence>MSLALPFRPAPAVPIANYFFNPQPIVTPNADEFQFNWQHLESALRDIHEKNASGLSFEQLYRYAYKIVLKKAGDRLYENVKQFEERWFTEKVCPRIFELISRNLVAMTLSDVPGSSVVERRSMGERFLKGIREAWEEHNTSMNMTADILMYLDRGFTQGQNRPTIFAATIGLFRDHILRASIDGTECIVFDIFNATILDQINMEREGDVIDKALLRSCTSMLESLHKTDEENEDEKLYFAVFEPVFIESSHVFYKGECDRLLQEGDAATWLRHTQRRLDEESDRCATTISLMSLPKVLTVIEQELISKHLEDFMNLDGSGVRAMIDNDRVEDLKLLYQLVSRIDPKKTALKNALSSRVIELGTEIEKVLAETDFAVIADGGSAPNDGDKPKNKRNNTSAQLTAAAVKWVADILALKARFDRLLSDCFADDLMIQTALTKSFAEFVNRFQRCAEYLSLYIDHNLKAGVRDKSEAEVEAILDQAITVLRYVDDKSAFETYYQKHLARRLLHQKSSDLEVETDMISRMKRELGNSFTHKFEGMFRDINLSKDMTEAYAKHVRGLGATSKDQIGLGINVLGGNNWPRDVVGKFAGAEQAGPSINFPVEIRALQESFFSFYSQNRTGRKLTWISSAGTAEIRSLFPKVPGKDSGPLSKDRRYELTVPTYGMAVLLLFNNLPDGEALTFEQIQERTNIPRPDLINILTGISAVKNKRVLVKEPNPSSKAGPGDKFTFNNAFHSPTFKVKLATVNVANQVENDEERKETDQKMLEIRKYVIDAAVVRIMKQRKETDHQTLVVEVTKQIHHKFKPEISLIKNRVADLIDREYLERFEAAATGLASYRYLA</sequence>
<evidence type="ECO:0000313" key="7">
    <source>
        <dbReference type="EMBL" id="KAK8095645.1"/>
    </source>
</evidence>
<dbReference type="FunFam" id="1.20.1310.10:FF:000002">
    <property type="entry name" value="cullin-3 isoform X1"/>
    <property type="match status" value="1"/>
</dbReference>
<dbReference type="EMBL" id="JAQQWP010000011">
    <property type="protein sequence ID" value="KAK8095645.1"/>
    <property type="molecule type" value="Genomic_DNA"/>
</dbReference>
<accession>A0AAW0QF16</accession>
<comment type="caution">
    <text evidence="7">The sequence shown here is derived from an EMBL/GenBank/DDBJ whole genome shotgun (WGS) entry which is preliminary data.</text>
</comment>
<dbReference type="Gene3D" id="1.10.10.10">
    <property type="entry name" value="Winged helix-like DNA-binding domain superfamily/Winged helix DNA-binding domain"/>
    <property type="match status" value="1"/>
</dbReference>
<dbReference type="FunFam" id="1.20.1310.10:FF:000061">
    <property type="entry name" value="Related to cullulin 3"/>
    <property type="match status" value="1"/>
</dbReference>
<evidence type="ECO:0000313" key="8">
    <source>
        <dbReference type="Proteomes" id="UP001392437"/>
    </source>
</evidence>
<comment type="similarity">
    <text evidence="1 4 5">Belongs to the cullin family.</text>
</comment>
<dbReference type="Pfam" id="PF10557">
    <property type="entry name" value="Cullin_Nedd8"/>
    <property type="match status" value="1"/>
</dbReference>
<keyword evidence="2" id="KW-1017">Isopeptide bond</keyword>
<evidence type="ECO:0000256" key="5">
    <source>
        <dbReference type="RuleBase" id="RU003829"/>
    </source>
</evidence>
<dbReference type="SMART" id="SM00182">
    <property type="entry name" value="CULLIN"/>
    <property type="match status" value="1"/>
</dbReference>
<dbReference type="InterPro" id="IPR016158">
    <property type="entry name" value="Cullin_homology"/>
</dbReference>
<dbReference type="InterPro" id="IPR001373">
    <property type="entry name" value="Cullin_N"/>
</dbReference>
<dbReference type="Pfam" id="PF00888">
    <property type="entry name" value="Cullin"/>
    <property type="match status" value="1"/>
</dbReference>
<protein>
    <submittedName>
        <fullName evidence="7">Cullin-3</fullName>
    </submittedName>
</protein>
<evidence type="ECO:0000256" key="2">
    <source>
        <dbReference type="ARBA" id="ARBA00022499"/>
    </source>
</evidence>
<evidence type="ECO:0000256" key="1">
    <source>
        <dbReference type="ARBA" id="ARBA00006019"/>
    </source>
</evidence>
<proteinExistence type="inferred from homology"/>
<dbReference type="PROSITE" id="PS50069">
    <property type="entry name" value="CULLIN_2"/>
    <property type="match status" value="1"/>
</dbReference>
<dbReference type="FunFam" id="1.20.1310.10:FF:000036">
    <property type="entry name" value="SCF ubiquitin ligase subunit CulC, putative"/>
    <property type="match status" value="1"/>
</dbReference>
<dbReference type="Gene3D" id="3.30.230.130">
    <property type="entry name" value="Cullin, Chain C, Domain 2"/>
    <property type="match status" value="1"/>
</dbReference>
<dbReference type="Gene3D" id="1.20.1310.10">
    <property type="entry name" value="Cullin Repeats"/>
    <property type="match status" value="4"/>
</dbReference>
<dbReference type="GO" id="GO:0031625">
    <property type="term" value="F:ubiquitin protein ligase binding"/>
    <property type="evidence" value="ECO:0007669"/>
    <property type="project" value="InterPro"/>
</dbReference>
<evidence type="ECO:0000256" key="4">
    <source>
        <dbReference type="PROSITE-ProRule" id="PRU00330"/>
    </source>
</evidence>
<dbReference type="InterPro" id="IPR036388">
    <property type="entry name" value="WH-like_DNA-bd_sf"/>
</dbReference>
<keyword evidence="3" id="KW-0832">Ubl conjugation</keyword>
<name>A0AAW0QF16_9PEZI</name>
<dbReference type="GO" id="GO:0006511">
    <property type="term" value="P:ubiquitin-dependent protein catabolic process"/>
    <property type="evidence" value="ECO:0007669"/>
    <property type="project" value="InterPro"/>
</dbReference>
<dbReference type="InterPro" id="IPR045093">
    <property type="entry name" value="Cullin"/>
</dbReference>
<dbReference type="PANTHER" id="PTHR11932">
    <property type="entry name" value="CULLIN"/>
    <property type="match status" value="1"/>
</dbReference>
<dbReference type="Pfam" id="PF26557">
    <property type="entry name" value="Cullin_AB"/>
    <property type="match status" value="1"/>
</dbReference>
<dbReference type="InterPro" id="IPR016159">
    <property type="entry name" value="Cullin_repeat-like_dom_sf"/>
</dbReference>
<evidence type="ECO:0000259" key="6">
    <source>
        <dbReference type="PROSITE" id="PS50069"/>
    </source>
</evidence>
<dbReference type="InterPro" id="IPR036317">
    <property type="entry name" value="Cullin_homology_sf"/>
</dbReference>
<keyword evidence="8" id="KW-1185">Reference proteome</keyword>
<dbReference type="InterPro" id="IPR059120">
    <property type="entry name" value="Cullin-like_AB"/>
</dbReference>
<reference evidence="7 8" key="1">
    <citation type="submission" date="2023-01" db="EMBL/GenBank/DDBJ databases">
        <title>Analysis of 21 Apiospora genomes using comparative genomics revels a genus with tremendous synthesis potential of carbohydrate active enzymes and secondary metabolites.</title>
        <authorList>
            <person name="Sorensen T."/>
        </authorList>
    </citation>
    <scope>NUCLEOTIDE SEQUENCE [LARGE SCALE GENOMIC DNA]</scope>
    <source>
        <strain evidence="7 8">CBS 117206</strain>
    </source>
</reference>
<dbReference type="SMART" id="SM00884">
    <property type="entry name" value="Cullin_Nedd8"/>
    <property type="match status" value="1"/>
</dbReference>
<gene>
    <name evidence="7" type="ORF">PG999_013667</name>
</gene>
<dbReference type="InterPro" id="IPR036390">
    <property type="entry name" value="WH_DNA-bd_sf"/>
</dbReference>
<dbReference type="SUPFAM" id="SSF75632">
    <property type="entry name" value="Cullin homology domain"/>
    <property type="match status" value="1"/>
</dbReference>
<evidence type="ECO:0000256" key="3">
    <source>
        <dbReference type="ARBA" id="ARBA00022843"/>
    </source>
</evidence>
<dbReference type="AlphaFoldDB" id="A0AAW0QF16"/>
<dbReference type="Proteomes" id="UP001392437">
    <property type="component" value="Unassembled WGS sequence"/>
</dbReference>
<dbReference type="InterPro" id="IPR019559">
    <property type="entry name" value="Cullin_neddylation_domain"/>
</dbReference>
<feature type="domain" description="Cullin family profile" evidence="6">
    <location>
        <begin position="450"/>
        <end position="705"/>
    </location>
</feature>
<dbReference type="FunFam" id="1.10.10.10:FF:000014">
    <property type="entry name" value="Cullin 1"/>
    <property type="match status" value="1"/>
</dbReference>
<dbReference type="SUPFAM" id="SSF74788">
    <property type="entry name" value="Cullin repeat-like"/>
    <property type="match status" value="1"/>
</dbReference>
<dbReference type="SUPFAM" id="SSF46785">
    <property type="entry name" value="Winged helix' DNA-binding domain"/>
    <property type="match status" value="1"/>
</dbReference>
<organism evidence="7 8">
    <name type="scientific">Apiospora kogelbergensis</name>
    <dbReference type="NCBI Taxonomy" id="1337665"/>
    <lineage>
        <taxon>Eukaryota</taxon>
        <taxon>Fungi</taxon>
        <taxon>Dikarya</taxon>
        <taxon>Ascomycota</taxon>
        <taxon>Pezizomycotina</taxon>
        <taxon>Sordariomycetes</taxon>
        <taxon>Xylariomycetidae</taxon>
        <taxon>Amphisphaeriales</taxon>
        <taxon>Apiosporaceae</taxon>
        <taxon>Apiospora</taxon>
    </lineage>
</organism>